<sequence>MRDVAKGFAGVQLVRFHDTNEKKSEQMARAFICIGALAVIVSVFTPWQAEKLTDICETDAHGDAVPNRHVDGVLRYFERSYYLERSHADNVVIDRCGGKTGCQTPDRSFRQLTGATAQAEFCGQHLSKLNVSGTVVFELTQDWLNREYENFRAAIRWTGATSIVVGGLLLLRLRKRG</sequence>
<reference evidence="1" key="1">
    <citation type="submission" date="2024-01" db="EMBL/GenBank/DDBJ databases">
        <title>The diversity of rhizobia nodulating Mimosa spp. in eleven states of Brazil covering several biomes is determined by host plant, location, and edaphic factors.</title>
        <authorList>
            <person name="Rouws L."/>
            <person name="Barauna A."/>
            <person name="Beukes C."/>
            <person name="De Faria S.M."/>
            <person name="Gross E."/>
            <person name="Dos Reis Junior F.B."/>
            <person name="Simon M."/>
            <person name="Maluk M."/>
            <person name="Odee D.W."/>
            <person name="Kenicer G."/>
            <person name="Young J.P.W."/>
            <person name="Reis V.M."/>
            <person name="Zilli J."/>
            <person name="James E.K."/>
        </authorList>
    </citation>
    <scope>NUCLEOTIDE SEQUENCE</scope>
    <source>
        <strain evidence="1">JPY452</strain>
    </source>
</reference>
<protein>
    <submittedName>
        <fullName evidence="1">Uncharacterized protein</fullName>
    </submittedName>
</protein>
<evidence type="ECO:0000313" key="1">
    <source>
        <dbReference type="EMBL" id="MEM5405667.1"/>
    </source>
</evidence>
<organism evidence="1 2">
    <name type="scientific">Paraburkholderia unamae</name>
    <dbReference type="NCBI Taxonomy" id="219649"/>
    <lineage>
        <taxon>Bacteria</taxon>
        <taxon>Pseudomonadati</taxon>
        <taxon>Pseudomonadota</taxon>
        <taxon>Betaproteobacteria</taxon>
        <taxon>Burkholderiales</taxon>
        <taxon>Burkholderiaceae</taxon>
        <taxon>Paraburkholderia</taxon>
    </lineage>
</organism>
<gene>
    <name evidence="1" type="ORF">VSR83_37725</name>
</gene>
<keyword evidence="2" id="KW-1185">Reference proteome</keyword>
<comment type="caution">
    <text evidence="1">The sequence shown here is derived from an EMBL/GenBank/DDBJ whole genome shotgun (WGS) entry which is preliminary data.</text>
</comment>
<proteinExistence type="predicted"/>
<dbReference type="EMBL" id="JAYMRU010000045">
    <property type="protein sequence ID" value="MEM5405667.1"/>
    <property type="molecule type" value="Genomic_DNA"/>
</dbReference>
<dbReference type="Proteomes" id="UP001392318">
    <property type="component" value="Unassembled WGS sequence"/>
</dbReference>
<evidence type="ECO:0000313" key="2">
    <source>
        <dbReference type="Proteomes" id="UP001392318"/>
    </source>
</evidence>
<name>A0ACC6RVV5_9BURK</name>
<accession>A0ACC6RVV5</accession>